<comment type="function">
    <text evidence="1 8">Tetrapolymerization of the monopyrrole PBG into the hydroxymethylbilane pre-uroporphyrinogen in several discrete steps.</text>
</comment>
<reference evidence="11" key="1">
    <citation type="submission" date="2020-10" db="EMBL/GenBank/DDBJ databases">
        <authorList>
            <person name="Gilroy R."/>
        </authorList>
    </citation>
    <scope>NUCLEOTIDE SEQUENCE</scope>
    <source>
        <strain evidence="11">ChiGjej2B2-12916</strain>
    </source>
</reference>
<evidence type="ECO:0000256" key="2">
    <source>
        <dbReference type="ARBA" id="ARBA00004735"/>
    </source>
</evidence>
<dbReference type="Pfam" id="PF03900">
    <property type="entry name" value="Porphobil_deamC"/>
    <property type="match status" value="1"/>
</dbReference>
<gene>
    <name evidence="8 11" type="primary">hemC</name>
    <name evidence="11" type="ORF">IAD31_05740</name>
</gene>
<dbReference type="InterPro" id="IPR022419">
    <property type="entry name" value="Porphobilin_deaminase_cofac_BS"/>
</dbReference>
<comment type="caution">
    <text evidence="11">The sequence shown here is derived from an EMBL/GenBank/DDBJ whole genome shotgun (WGS) entry which is preliminary data.</text>
</comment>
<dbReference type="SUPFAM" id="SSF54782">
    <property type="entry name" value="Porphobilinogen deaminase (hydroxymethylbilane synthase), C-terminal domain"/>
    <property type="match status" value="1"/>
</dbReference>
<dbReference type="Gene3D" id="3.40.190.10">
    <property type="entry name" value="Periplasmic binding protein-like II"/>
    <property type="match status" value="2"/>
</dbReference>
<comment type="miscellaneous">
    <text evidence="8">The porphobilinogen subunits are added to the dipyrromethane group.</text>
</comment>
<evidence type="ECO:0000256" key="7">
    <source>
        <dbReference type="ARBA" id="ARBA00048169"/>
    </source>
</evidence>
<feature type="domain" description="Porphobilinogen deaminase N-terminal" evidence="9">
    <location>
        <begin position="3"/>
        <end position="203"/>
    </location>
</feature>
<dbReference type="NCBIfam" id="TIGR00212">
    <property type="entry name" value="hemC"/>
    <property type="match status" value="1"/>
</dbReference>
<evidence type="ECO:0000259" key="10">
    <source>
        <dbReference type="Pfam" id="PF03900"/>
    </source>
</evidence>
<dbReference type="PRINTS" id="PR00151">
    <property type="entry name" value="PORPHBDMNASE"/>
</dbReference>
<dbReference type="PANTHER" id="PTHR11557">
    <property type="entry name" value="PORPHOBILINOGEN DEAMINASE"/>
    <property type="match status" value="1"/>
</dbReference>
<sequence>MKIRIGSRDSRLAVIQSEMVIDAIRAYAPTAEVELVTMKTTGDLMLDRPLSQIGGKGLFVKELDKALLKGRVDFTVHSSKDLPMDIPPELPLVAFSHRADPRDALVLPQGVDTLDPTKPIGCASLRRTLQLRKLFPHHQVAPVRGNVQTRLAKLDRGEYSALVLACAGLDRLGLEGRISRRFPVEEMLPAAGQGILAVQSRADVDTSCLSLFHDPVAAVCLTAERAFVGALEGGCSSPVAAHATVDGDTVTLTGFYVDREGESYIETSCAACADAREMGAELAVRMRRDHP</sequence>
<dbReference type="EMBL" id="DVFO01000055">
    <property type="protein sequence ID" value="HIQ61081.1"/>
    <property type="molecule type" value="Genomic_DNA"/>
</dbReference>
<proteinExistence type="inferred from homology"/>
<dbReference type="PROSITE" id="PS00533">
    <property type="entry name" value="PORPHOBILINOGEN_DEAM"/>
    <property type="match status" value="1"/>
</dbReference>
<dbReference type="Gene3D" id="3.30.160.40">
    <property type="entry name" value="Porphobilinogen deaminase, C-terminal domain"/>
    <property type="match status" value="1"/>
</dbReference>
<dbReference type="HAMAP" id="MF_00260">
    <property type="entry name" value="Porphobil_deam"/>
    <property type="match status" value="1"/>
</dbReference>
<dbReference type="GO" id="GO:0004418">
    <property type="term" value="F:hydroxymethylbilane synthase activity"/>
    <property type="evidence" value="ECO:0007669"/>
    <property type="project" value="UniProtKB-UniRule"/>
</dbReference>
<evidence type="ECO:0000256" key="4">
    <source>
        <dbReference type="ARBA" id="ARBA00011245"/>
    </source>
</evidence>
<evidence type="ECO:0000256" key="5">
    <source>
        <dbReference type="ARBA" id="ARBA00022679"/>
    </source>
</evidence>
<dbReference type="FunFam" id="3.40.190.10:FF:000004">
    <property type="entry name" value="Porphobilinogen deaminase"/>
    <property type="match status" value="1"/>
</dbReference>
<dbReference type="InterPro" id="IPR022417">
    <property type="entry name" value="Porphobilin_deaminase_N"/>
</dbReference>
<dbReference type="InterPro" id="IPR000860">
    <property type="entry name" value="HemC"/>
</dbReference>
<organism evidence="11 12">
    <name type="scientific">Candidatus Enterenecus faecium</name>
    <dbReference type="NCBI Taxonomy" id="2840780"/>
    <lineage>
        <taxon>Bacteria</taxon>
        <taxon>Bacillati</taxon>
        <taxon>Bacillota</taxon>
        <taxon>Clostridia</taxon>
        <taxon>Eubacteriales</taxon>
        <taxon>Candidatus Enterenecus</taxon>
    </lineage>
</organism>
<evidence type="ECO:0000256" key="1">
    <source>
        <dbReference type="ARBA" id="ARBA00002869"/>
    </source>
</evidence>
<feature type="domain" description="Porphobilinogen deaminase C-terminal" evidence="10">
    <location>
        <begin position="219"/>
        <end position="287"/>
    </location>
</feature>
<evidence type="ECO:0000313" key="12">
    <source>
        <dbReference type="Proteomes" id="UP000886879"/>
    </source>
</evidence>
<evidence type="ECO:0000256" key="3">
    <source>
        <dbReference type="ARBA" id="ARBA00005638"/>
    </source>
</evidence>
<keyword evidence="5 8" id="KW-0808">Transferase</keyword>
<evidence type="ECO:0000256" key="8">
    <source>
        <dbReference type="HAMAP-Rule" id="MF_00260"/>
    </source>
</evidence>
<dbReference type="PANTHER" id="PTHR11557:SF0">
    <property type="entry name" value="PORPHOBILINOGEN DEAMINASE"/>
    <property type="match status" value="1"/>
</dbReference>
<comment type="similarity">
    <text evidence="3 8">Belongs to the HMBS family.</text>
</comment>
<evidence type="ECO:0000256" key="6">
    <source>
        <dbReference type="ARBA" id="ARBA00023244"/>
    </source>
</evidence>
<evidence type="ECO:0000259" key="9">
    <source>
        <dbReference type="Pfam" id="PF01379"/>
    </source>
</evidence>
<feature type="modified residue" description="S-(dipyrrolylmethanemethyl)cysteine" evidence="8">
    <location>
        <position position="235"/>
    </location>
</feature>
<protein>
    <recommendedName>
        <fullName evidence="8">Porphobilinogen deaminase</fullName>
        <shortName evidence="8">PBG</shortName>
        <ecNumber evidence="8">2.5.1.61</ecNumber>
    </recommendedName>
    <alternativeName>
        <fullName evidence="8">Hydroxymethylbilane synthase</fullName>
        <shortName evidence="8">HMBS</shortName>
    </alternativeName>
    <alternativeName>
        <fullName evidence="8">Pre-uroporphyrinogen synthase</fullName>
    </alternativeName>
</protein>
<comment type="pathway">
    <text evidence="2">Porphyrin-containing compound metabolism; protoporphyrin-IX biosynthesis; coproporphyrinogen-III from 5-aminolevulinate: step 2/4.</text>
</comment>
<name>A0A9D0YTJ7_9FIRM</name>
<dbReference type="Pfam" id="PF01379">
    <property type="entry name" value="Porphobil_deam"/>
    <property type="match status" value="1"/>
</dbReference>
<dbReference type="SUPFAM" id="SSF53850">
    <property type="entry name" value="Periplasmic binding protein-like II"/>
    <property type="match status" value="1"/>
</dbReference>
<dbReference type="AlphaFoldDB" id="A0A9D0YTJ7"/>
<dbReference type="InterPro" id="IPR022418">
    <property type="entry name" value="Porphobilinogen_deaminase_C"/>
</dbReference>
<comment type="catalytic activity">
    <reaction evidence="7 8">
        <text>4 porphobilinogen + H2O = hydroxymethylbilane + 4 NH4(+)</text>
        <dbReference type="Rhea" id="RHEA:13185"/>
        <dbReference type="ChEBI" id="CHEBI:15377"/>
        <dbReference type="ChEBI" id="CHEBI:28938"/>
        <dbReference type="ChEBI" id="CHEBI:57845"/>
        <dbReference type="ChEBI" id="CHEBI:58126"/>
        <dbReference type="EC" id="2.5.1.61"/>
    </reaction>
</comment>
<comment type="subunit">
    <text evidence="4 8">Monomer.</text>
</comment>
<dbReference type="Proteomes" id="UP000886879">
    <property type="component" value="Unassembled WGS sequence"/>
</dbReference>
<dbReference type="GO" id="GO:0006782">
    <property type="term" value="P:protoporphyrinogen IX biosynthetic process"/>
    <property type="evidence" value="ECO:0007669"/>
    <property type="project" value="UniProtKB-UniRule"/>
</dbReference>
<keyword evidence="6 8" id="KW-0627">Porphyrin biosynthesis</keyword>
<accession>A0A9D0YTJ7</accession>
<dbReference type="InterPro" id="IPR036803">
    <property type="entry name" value="Porphobilinogen_deaminase_C_sf"/>
</dbReference>
<dbReference type="EC" id="2.5.1.61" evidence="8"/>
<dbReference type="FunFam" id="3.40.190.10:FF:000005">
    <property type="entry name" value="Porphobilinogen deaminase"/>
    <property type="match status" value="1"/>
</dbReference>
<dbReference type="GO" id="GO:0005737">
    <property type="term" value="C:cytoplasm"/>
    <property type="evidence" value="ECO:0007669"/>
    <property type="project" value="UniProtKB-UniRule"/>
</dbReference>
<reference evidence="11" key="2">
    <citation type="journal article" date="2021" name="PeerJ">
        <title>Extensive microbial diversity within the chicken gut microbiome revealed by metagenomics and culture.</title>
        <authorList>
            <person name="Gilroy R."/>
            <person name="Ravi A."/>
            <person name="Getino M."/>
            <person name="Pursley I."/>
            <person name="Horton D.L."/>
            <person name="Alikhan N.F."/>
            <person name="Baker D."/>
            <person name="Gharbi K."/>
            <person name="Hall N."/>
            <person name="Watson M."/>
            <person name="Adriaenssens E.M."/>
            <person name="Foster-Nyarko E."/>
            <person name="Jarju S."/>
            <person name="Secka A."/>
            <person name="Antonio M."/>
            <person name="Oren A."/>
            <person name="Chaudhuri R.R."/>
            <person name="La Ragione R."/>
            <person name="Hildebrand F."/>
            <person name="Pallen M.J."/>
        </authorList>
    </citation>
    <scope>NUCLEOTIDE SEQUENCE</scope>
    <source>
        <strain evidence="11">ChiGjej2B2-12916</strain>
    </source>
</reference>
<dbReference type="PIRSF" id="PIRSF001438">
    <property type="entry name" value="4pyrrol_synth_OHMeBilane_synth"/>
    <property type="match status" value="1"/>
</dbReference>
<evidence type="ECO:0000313" key="11">
    <source>
        <dbReference type="EMBL" id="HIQ61081.1"/>
    </source>
</evidence>
<comment type="cofactor">
    <cofactor evidence="8">
        <name>dipyrromethane</name>
        <dbReference type="ChEBI" id="CHEBI:60342"/>
    </cofactor>
    <text evidence="8">Binds 1 dipyrromethane group covalently.</text>
</comment>